<keyword evidence="6" id="KW-1185">Reference proteome</keyword>
<comment type="caution">
    <text evidence="5">The sequence shown here is derived from an EMBL/GenBank/DDBJ whole genome shotgun (WGS) entry which is preliminary data.</text>
</comment>
<dbReference type="PROSITE" id="PS51900">
    <property type="entry name" value="CB"/>
    <property type="match status" value="1"/>
</dbReference>
<keyword evidence="2 3" id="KW-0238">DNA-binding</keyword>
<dbReference type="AlphaFoldDB" id="A0A1N7RU27"/>
<dbReference type="InterPro" id="IPR010998">
    <property type="entry name" value="Integrase_recombinase_N"/>
</dbReference>
<proteinExistence type="predicted"/>
<evidence type="ECO:0000313" key="5">
    <source>
        <dbReference type="EMBL" id="SIT38589.1"/>
    </source>
</evidence>
<evidence type="ECO:0000256" key="2">
    <source>
        <dbReference type="ARBA" id="ARBA00023125"/>
    </source>
</evidence>
<dbReference type="Gene3D" id="1.10.150.130">
    <property type="match status" value="1"/>
</dbReference>
<evidence type="ECO:0000256" key="1">
    <source>
        <dbReference type="ARBA" id="ARBA00022908"/>
    </source>
</evidence>
<evidence type="ECO:0000313" key="6">
    <source>
        <dbReference type="Proteomes" id="UP000195569"/>
    </source>
</evidence>
<gene>
    <name evidence="5" type="ORF">BN2476_170197</name>
</gene>
<dbReference type="Proteomes" id="UP000195569">
    <property type="component" value="Unassembled WGS sequence"/>
</dbReference>
<dbReference type="SUPFAM" id="SSF56349">
    <property type="entry name" value="DNA breaking-rejoining enzymes"/>
    <property type="match status" value="1"/>
</dbReference>
<dbReference type="EMBL" id="CYGY02000017">
    <property type="protein sequence ID" value="SIT38589.1"/>
    <property type="molecule type" value="Genomic_DNA"/>
</dbReference>
<dbReference type="InterPro" id="IPR044068">
    <property type="entry name" value="CB"/>
</dbReference>
<sequence length="130" mass="14999">MVTLYTQFAKFTRDADSRRADTMPALIDDWLVKKLNKYALSTREEYRRMVTFIKSKFDDEWLITDVKPTHIARFLDKHFEMKPNASNKYRALFSLLFAHAVRKGLRDTNPASEIGGAVEKNAIAILPTTS</sequence>
<feature type="domain" description="Core-binding (CB)" evidence="4">
    <location>
        <begin position="21"/>
        <end position="101"/>
    </location>
</feature>
<reference evidence="5" key="1">
    <citation type="submission" date="2016-12" db="EMBL/GenBank/DDBJ databases">
        <authorList>
            <person name="Moulin L."/>
        </authorList>
    </citation>
    <scope>NUCLEOTIDE SEQUENCE [LARGE SCALE GENOMIC DNA]</scope>
    <source>
        <strain evidence="5">STM 7183</strain>
    </source>
</reference>
<name>A0A1N7RU27_9BURK</name>
<evidence type="ECO:0000259" key="4">
    <source>
        <dbReference type="PROSITE" id="PS51900"/>
    </source>
</evidence>
<dbReference type="InterPro" id="IPR011010">
    <property type="entry name" value="DNA_brk_join_enz"/>
</dbReference>
<evidence type="ECO:0000256" key="3">
    <source>
        <dbReference type="PROSITE-ProRule" id="PRU01248"/>
    </source>
</evidence>
<organism evidence="5 6">
    <name type="scientific">Paraburkholderia piptadeniae</name>
    <dbReference type="NCBI Taxonomy" id="1701573"/>
    <lineage>
        <taxon>Bacteria</taxon>
        <taxon>Pseudomonadati</taxon>
        <taxon>Pseudomonadota</taxon>
        <taxon>Betaproteobacteria</taxon>
        <taxon>Burkholderiales</taxon>
        <taxon>Burkholderiaceae</taxon>
        <taxon>Paraburkholderia</taxon>
    </lineage>
</organism>
<keyword evidence="1" id="KW-0229">DNA integration</keyword>
<dbReference type="GO" id="GO:0015074">
    <property type="term" value="P:DNA integration"/>
    <property type="evidence" value="ECO:0007669"/>
    <property type="project" value="UniProtKB-KW"/>
</dbReference>
<protein>
    <submittedName>
        <fullName evidence="5">Integrase</fullName>
    </submittedName>
</protein>
<accession>A0A1N7RU27</accession>
<dbReference type="GO" id="GO:0003677">
    <property type="term" value="F:DNA binding"/>
    <property type="evidence" value="ECO:0007669"/>
    <property type="project" value="UniProtKB-UniRule"/>
</dbReference>